<name>A0A699V4L7_TANCI</name>
<evidence type="ECO:0000313" key="2">
    <source>
        <dbReference type="EMBL" id="GFD30195.1"/>
    </source>
</evidence>
<accession>A0A699V4L7</accession>
<feature type="compositionally biased region" description="Basic and acidic residues" evidence="1">
    <location>
        <begin position="29"/>
        <end position="38"/>
    </location>
</feature>
<feature type="compositionally biased region" description="Basic and acidic residues" evidence="1">
    <location>
        <begin position="45"/>
        <end position="61"/>
    </location>
</feature>
<gene>
    <name evidence="2" type="ORF">Tci_902164</name>
</gene>
<feature type="region of interest" description="Disordered" evidence="1">
    <location>
        <begin position="1"/>
        <end position="78"/>
    </location>
</feature>
<dbReference type="AlphaFoldDB" id="A0A699V4L7"/>
<reference evidence="2" key="1">
    <citation type="journal article" date="2019" name="Sci. Rep.">
        <title>Draft genome of Tanacetum cinerariifolium, the natural source of mosquito coil.</title>
        <authorList>
            <person name="Yamashiro T."/>
            <person name="Shiraishi A."/>
            <person name="Satake H."/>
            <person name="Nakayama K."/>
        </authorList>
    </citation>
    <scope>NUCLEOTIDE SEQUENCE</scope>
</reference>
<proteinExistence type="predicted"/>
<sequence>EKADGKGTSGDGAQNEREFVTSEEDEIKDETLDVDKTVASEIQIDEEHHTLKKDDLVDRAGPKRSSSYQHGGEQQLSY</sequence>
<comment type="caution">
    <text evidence="2">The sequence shown here is derived from an EMBL/GenBank/DDBJ whole genome shotgun (WGS) entry which is preliminary data.</text>
</comment>
<dbReference type="EMBL" id="BKCJ011401636">
    <property type="protein sequence ID" value="GFD30195.1"/>
    <property type="molecule type" value="Genomic_DNA"/>
</dbReference>
<organism evidence="2">
    <name type="scientific">Tanacetum cinerariifolium</name>
    <name type="common">Dalmatian daisy</name>
    <name type="synonym">Chrysanthemum cinerariifolium</name>
    <dbReference type="NCBI Taxonomy" id="118510"/>
    <lineage>
        <taxon>Eukaryota</taxon>
        <taxon>Viridiplantae</taxon>
        <taxon>Streptophyta</taxon>
        <taxon>Embryophyta</taxon>
        <taxon>Tracheophyta</taxon>
        <taxon>Spermatophyta</taxon>
        <taxon>Magnoliopsida</taxon>
        <taxon>eudicotyledons</taxon>
        <taxon>Gunneridae</taxon>
        <taxon>Pentapetalae</taxon>
        <taxon>asterids</taxon>
        <taxon>campanulids</taxon>
        <taxon>Asterales</taxon>
        <taxon>Asteraceae</taxon>
        <taxon>Asteroideae</taxon>
        <taxon>Anthemideae</taxon>
        <taxon>Anthemidinae</taxon>
        <taxon>Tanacetum</taxon>
    </lineage>
</organism>
<protein>
    <submittedName>
        <fullName evidence="2">Uncharacterized protein</fullName>
    </submittedName>
</protein>
<evidence type="ECO:0000256" key="1">
    <source>
        <dbReference type="SAM" id="MobiDB-lite"/>
    </source>
</evidence>
<feature type="compositionally biased region" description="Polar residues" evidence="1">
    <location>
        <begin position="64"/>
        <end position="78"/>
    </location>
</feature>
<feature type="non-terminal residue" evidence="2">
    <location>
        <position position="1"/>
    </location>
</feature>